<evidence type="ECO:0000313" key="6">
    <source>
        <dbReference type="Proteomes" id="UP001153620"/>
    </source>
</evidence>
<evidence type="ECO:0000256" key="1">
    <source>
        <dbReference type="ARBA" id="ARBA00004245"/>
    </source>
</evidence>
<dbReference type="Proteomes" id="UP001153620">
    <property type="component" value="Chromosome 1"/>
</dbReference>
<organism evidence="5 6">
    <name type="scientific">Chironomus riparius</name>
    <dbReference type="NCBI Taxonomy" id="315576"/>
    <lineage>
        <taxon>Eukaryota</taxon>
        <taxon>Metazoa</taxon>
        <taxon>Ecdysozoa</taxon>
        <taxon>Arthropoda</taxon>
        <taxon>Hexapoda</taxon>
        <taxon>Insecta</taxon>
        <taxon>Pterygota</taxon>
        <taxon>Neoptera</taxon>
        <taxon>Endopterygota</taxon>
        <taxon>Diptera</taxon>
        <taxon>Nematocera</taxon>
        <taxon>Chironomoidea</taxon>
        <taxon>Chironomidae</taxon>
        <taxon>Chironominae</taxon>
        <taxon>Chironomus</taxon>
    </lineage>
</organism>
<comment type="subcellular location">
    <subcellularLocation>
        <location evidence="1">Cytoplasm</location>
        <location evidence="1">Cytoskeleton</location>
    </subcellularLocation>
</comment>
<proteinExistence type="predicted"/>
<protein>
    <submittedName>
        <fullName evidence="5">Uncharacterized protein</fullName>
    </submittedName>
</protein>
<keyword evidence="2" id="KW-0963">Cytoplasm</keyword>
<dbReference type="EMBL" id="OU895877">
    <property type="protein sequence ID" value="CAG9797898.1"/>
    <property type="molecule type" value="Genomic_DNA"/>
</dbReference>
<dbReference type="InterPro" id="IPR043596">
    <property type="entry name" value="CFAP53/TCHP"/>
</dbReference>
<name>A0A9N9RJC8_9DIPT</name>
<keyword evidence="3" id="KW-0206">Cytoskeleton</keyword>
<feature type="coiled-coil region" evidence="4">
    <location>
        <begin position="53"/>
        <end position="128"/>
    </location>
</feature>
<dbReference type="GO" id="GO:0006915">
    <property type="term" value="P:apoptotic process"/>
    <property type="evidence" value="ECO:0007669"/>
    <property type="project" value="TreeGrafter"/>
</dbReference>
<reference evidence="5" key="1">
    <citation type="submission" date="2022-01" db="EMBL/GenBank/DDBJ databases">
        <authorList>
            <person name="King R."/>
        </authorList>
    </citation>
    <scope>NUCLEOTIDE SEQUENCE</scope>
</reference>
<dbReference type="PANTHER" id="PTHR31183:SF2">
    <property type="entry name" value="TRICHOPLEIN KERATIN FILAMENT-BINDING PROTEIN"/>
    <property type="match status" value="1"/>
</dbReference>
<dbReference type="GO" id="GO:0045095">
    <property type="term" value="C:keratin filament"/>
    <property type="evidence" value="ECO:0007669"/>
    <property type="project" value="TreeGrafter"/>
</dbReference>
<evidence type="ECO:0000256" key="3">
    <source>
        <dbReference type="ARBA" id="ARBA00023212"/>
    </source>
</evidence>
<evidence type="ECO:0000256" key="4">
    <source>
        <dbReference type="SAM" id="Coils"/>
    </source>
</evidence>
<sequence>MKSQRIQAEFIRKREIEQRRVQETQNVRQYYDKMGRITSLHQHWSSPEFYEEVEEKRKAEKLVEEKRKELEARKERFRAQLAEEKRQFELELKEQKKPRSRQTPNSVLESVRRTLANAEECKARADLESKLYSRWRLGLDHEKILKDSKNTHQAMAKLSWIDRQIENQMLNEQQKQESHKLELELEHEKRKHEAYLQNCQQMRDSEINKIKEIHGNGIVELKLREQELHESKLKESILRKKLGEVIKEKETISTTNVKRRDRVAALHNFRKIKMLMRERSEAVKRDLMHDISLLDRISFDRDFDNDEEIKYLRLKFQGQLDNESENVKSIECMYESEAKEALRKTEDKWDEEALLREQQLKVLMDDRIQTLNDRINECIRMQNDLTSIRETHLKSIEDCNLRLKELMSESLTSGLNDMARKTIIQTDPILKNDNHLNGIVRKTDNLMINGHHYELTVPKYGRKKVNWN</sequence>
<feature type="coiled-coil region" evidence="4">
    <location>
        <begin position="171"/>
        <end position="205"/>
    </location>
</feature>
<reference evidence="5" key="2">
    <citation type="submission" date="2022-10" db="EMBL/GenBank/DDBJ databases">
        <authorList>
            <consortium name="ENA_rothamsted_submissions"/>
            <consortium name="culmorum"/>
            <person name="King R."/>
        </authorList>
    </citation>
    <scope>NUCLEOTIDE SEQUENCE</scope>
</reference>
<dbReference type="AlphaFoldDB" id="A0A9N9RJC8"/>
<dbReference type="PANTHER" id="PTHR31183">
    <property type="entry name" value="TRICHOPLEIN KERATIN FILAMENT-BINDING PROTEIN FAMILY MEMBER"/>
    <property type="match status" value="1"/>
</dbReference>
<keyword evidence="4" id="KW-0175">Coiled coil</keyword>
<gene>
    <name evidence="5" type="ORF">CHIRRI_LOCUS884</name>
</gene>
<evidence type="ECO:0000313" key="5">
    <source>
        <dbReference type="EMBL" id="CAG9797898.1"/>
    </source>
</evidence>
<keyword evidence="6" id="KW-1185">Reference proteome</keyword>
<evidence type="ECO:0000256" key="2">
    <source>
        <dbReference type="ARBA" id="ARBA00022490"/>
    </source>
</evidence>
<accession>A0A9N9RJC8</accession>
<dbReference type="OrthoDB" id="6431598at2759"/>